<reference evidence="1 2" key="1">
    <citation type="journal article" date="2019" name="Genome Biol. Evol.">
        <title>Insights into the evolution of the New World diploid cottons (Gossypium, subgenus Houzingenia) based on genome sequencing.</title>
        <authorList>
            <person name="Grover C.E."/>
            <person name="Arick M.A. 2nd"/>
            <person name="Thrash A."/>
            <person name="Conover J.L."/>
            <person name="Sanders W.S."/>
            <person name="Peterson D.G."/>
            <person name="Frelichowski J.E."/>
            <person name="Scheffler J.A."/>
            <person name="Scheffler B.E."/>
            <person name="Wendel J.F."/>
        </authorList>
    </citation>
    <scope>NUCLEOTIDE SEQUENCE [LARGE SCALE GENOMIC DNA]</scope>
    <source>
        <strain evidence="1">57</strain>
        <tissue evidence="1">Leaf</tissue>
    </source>
</reference>
<keyword evidence="2" id="KW-1185">Reference proteome</keyword>
<protein>
    <submittedName>
        <fullName evidence="1">Uncharacterized protein</fullName>
    </submittedName>
</protein>
<accession>A0A7J8V029</accession>
<dbReference type="Proteomes" id="UP000593573">
    <property type="component" value="Unassembled WGS sequence"/>
</dbReference>
<organism evidence="1 2">
    <name type="scientific">Gossypium klotzschianum</name>
    <dbReference type="NCBI Taxonomy" id="34286"/>
    <lineage>
        <taxon>Eukaryota</taxon>
        <taxon>Viridiplantae</taxon>
        <taxon>Streptophyta</taxon>
        <taxon>Embryophyta</taxon>
        <taxon>Tracheophyta</taxon>
        <taxon>Spermatophyta</taxon>
        <taxon>Magnoliopsida</taxon>
        <taxon>eudicotyledons</taxon>
        <taxon>Gunneridae</taxon>
        <taxon>Pentapetalae</taxon>
        <taxon>rosids</taxon>
        <taxon>malvids</taxon>
        <taxon>Malvales</taxon>
        <taxon>Malvaceae</taxon>
        <taxon>Malvoideae</taxon>
        <taxon>Gossypium</taxon>
    </lineage>
</organism>
<name>A0A7J8V029_9ROSI</name>
<sequence length="43" mass="5106">MDTEPPDPYRKRKIKSDSQKDDYLINDLNKIQYTTSMLTSNIK</sequence>
<dbReference type="EMBL" id="JABFAB010000008">
    <property type="protein sequence ID" value="MBA0656148.1"/>
    <property type="molecule type" value="Genomic_DNA"/>
</dbReference>
<evidence type="ECO:0000313" key="2">
    <source>
        <dbReference type="Proteomes" id="UP000593573"/>
    </source>
</evidence>
<dbReference type="AlphaFoldDB" id="A0A7J8V029"/>
<proteinExistence type="predicted"/>
<evidence type="ECO:0000313" key="1">
    <source>
        <dbReference type="EMBL" id="MBA0656148.1"/>
    </source>
</evidence>
<gene>
    <name evidence="1" type="ORF">Goklo_008534</name>
</gene>
<feature type="non-terminal residue" evidence="1">
    <location>
        <position position="43"/>
    </location>
</feature>
<comment type="caution">
    <text evidence="1">The sequence shown here is derived from an EMBL/GenBank/DDBJ whole genome shotgun (WGS) entry which is preliminary data.</text>
</comment>